<dbReference type="InterPro" id="IPR050231">
    <property type="entry name" value="Iron_ascorbate_oxido_reductase"/>
</dbReference>
<dbReference type="PANTHER" id="PTHR47990">
    <property type="entry name" value="2-OXOGLUTARATE (2OG) AND FE(II)-DEPENDENT OXYGENASE SUPERFAMILY PROTEIN-RELATED"/>
    <property type="match status" value="1"/>
</dbReference>
<keyword evidence="3" id="KW-0223">Dioxygenase</keyword>
<keyword evidence="2" id="KW-1185">Reference proteome</keyword>
<dbReference type="RefSeq" id="XP_021275364.1">
    <property type="nucleotide sequence ID" value="XM_021419689.1"/>
</dbReference>
<dbReference type="OrthoDB" id="288590at2759"/>
<dbReference type="InterPro" id="IPR044861">
    <property type="entry name" value="IPNS-like_FE2OG_OXY"/>
</dbReference>
<name>A0A6J0ZM74_9ROSI</name>
<evidence type="ECO:0000313" key="3">
    <source>
        <dbReference type="RefSeq" id="XP_021275364.1"/>
    </source>
</evidence>
<dbReference type="Gene3D" id="2.60.120.330">
    <property type="entry name" value="B-lactam Antibiotic, Isopenicillin N Synthase, Chain"/>
    <property type="match status" value="1"/>
</dbReference>
<reference evidence="3" key="1">
    <citation type="submission" date="2025-08" db="UniProtKB">
        <authorList>
            <consortium name="RefSeq"/>
        </authorList>
    </citation>
    <scope>IDENTIFICATION</scope>
    <source>
        <tissue evidence="3">Leaf</tissue>
    </source>
</reference>
<dbReference type="AlphaFoldDB" id="A0A6J0ZM74"/>
<dbReference type="Pfam" id="PF03171">
    <property type="entry name" value="2OG-FeII_Oxy"/>
    <property type="match status" value="1"/>
</dbReference>
<organism evidence="2 3">
    <name type="scientific">Herrania umbratica</name>
    <dbReference type="NCBI Taxonomy" id="108875"/>
    <lineage>
        <taxon>Eukaryota</taxon>
        <taxon>Viridiplantae</taxon>
        <taxon>Streptophyta</taxon>
        <taxon>Embryophyta</taxon>
        <taxon>Tracheophyta</taxon>
        <taxon>Spermatophyta</taxon>
        <taxon>Magnoliopsida</taxon>
        <taxon>eudicotyledons</taxon>
        <taxon>Gunneridae</taxon>
        <taxon>Pentapetalae</taxon>
        <taxon>rosids</taxon>
        <taxon>malvids</taxon>
        <taxon>Malvales</taxon>
        <taxon>Malvaceae</taxon>
        <taxon>Byttnerioideae</taxon>
        <taxon>Herrania</taxon>
    </lineage>
</organism>
<dbReference type="InterPro" id="IPR027443">
    <property type="entry name" value="IPNS-like_sf"/>
</dbReference>
<feature type="domain" description="Isopenicillin N synthase-like Fe(2+) 2OG dioxygenase" evidence="1">
    <location>
        <begin position="124"/>
        <end position="179"/>
    </location>
</feature>
<dbReference type="SUPFAM" id="SSF51197">
    <property type="entry name" value="Clavaminate synthase-like"/>
    <property type="match status" value="1"/>
</dbReference>
<dbReference type="GeneID" id="110410098"/>
<accession>A0A6J0ZM74</accession>
<gene>
    <name evidence="3" type="primary">LOC110410098</name>
</gene>
<dbReference type="GO" id="GO:0051213">
    <property type="term" value="F:dioxygenase activity"/>
    <property type="evidence" value="ECO:0007669"/>
    <property type="project" value="UniProtKB-KW"/>
</dbReference>
<dbReference type="Proteomes" id="UP000504621">
    <property type="component" value="Unplaced"/>
</dbReference>
<protein>
    <submittedName>
        <fullName evidence="3">Probable 2-oxoglutarate-dependent dioxygenase At3g50210</fullName>
    </submittedName>
</protein>
<evidence type="ECO:0000259" key="1">
    <source>
        <dbReference type="Pfam" id="PF03171"/>
    </source>
</evidence>
<sequence length="192" mass="21700">MSRRNSKHFKGYERLKENITKGVPDLLEAIDFYKEIKKGTYGTYGEIMSGYNQWPQDPPNFKTTMEEYFSLCTDLSRKIMRGIALALGASPDEFEGERGGDAFWMVRLNGYPGISLVDGQDMQENEIGCGIHTDYGLLSLINQDNDITALEVRNLSGEWIAAIPIPGTFVCSVGDMLKLNYVWKHEQSKLIN</sequence>
<evidence type="ECO:0000313" key="2">
    <source>
        <dbReference type="Proteomes" id="UP000504621"/>
    </source>
</evidence>
<proteinExistence type="predicted"/>
<keyword evidence="3" id="KW-0560">Oxidoreductase</keyword>